<feature type="compositionally biased region" description="Pro residues" evidence="1">
    <location>
        <begin position="181"/>
        <end position="192"/>
    </location>
</feature>
<feature type="compositionally biased region" description="Basic residues" evidence="1">
    <location>
        <begin position="162"/>
        <end position="174"/>
    </location>
</feature>
<feature type="region of interest" description="Disordered" evidence="1">
    <location>
        <begin position="1"/>
        <end position="21"/>
    </location>
</feature>
<dbReference type="RefSeq" id="XP_054856257.1">
    <property type="nucleotide sequence ID" value="XM_055000282.1"/>
</dbReference>
<reference evidence="3" key="1">
    <citation type="submission" date="2025-08" db="UniProtKB">
        <authorList>
            <consortium name="RefSeq"/>
        </authorList>
    </citation>
    <scope>IDENTIFICATION</scope>
    <source>
        <tissue evidence="3">Blood</tissue>
    </source>
</reference>
<feature type="compositionally biased region" description="Basic residues" evidence="1">
    <location>
        <begin position="253"/>
        <end position="270"/>
    </location>
</feature>
<feature type="compositionally biased region" description="Low complexity" evidence="1">
    <location>
        <begin position="384"/>
        <end position="394"/>
    </location>
</feature>
<dbReference type="GeneID" id="129343902"/>
<evidence type="ECO:0000313" key="3">
    <source>
        <dbReference type="RefSeq" id="XP_054856257.1"/>
    </source>
</evidence>
<keyword evidence="2" id="KW-1185">Reference proteome</keyword>
<evidence type="ECO:0000313" key="2">
    <source>
        <dbReference type="Proteomes" id="UP001190640"/>
    </source>
</evidence>
<organism evidence="2 3">
    <name type="scientific">Eublepharis macularius</name>
    <name type="common">Leopard gecko</name>
    <name type="synonym">Cyrtodactylus macularius</name>
    <dbReference type="NCBI Taxonomy" id="481883"/>
    <lineage>
        <taxon>Eukaryota</taxon>
        <taxon>Metazoa</taxon>
        <taxon>Chordata</taxon>
        <taxon>Craniata</taxon>
        <taxon>Vertebrata</taxon>
        <taxon>Euteleostomi</taxon>
        <taxon>Lepidosauria</taxon>
        <taxon>Squamata</taxon>
        <taxon>Bifurcata</taxon>
        <taxon>Gekkota</taxon>
        <taxon>Eublepharidae</taxon>
        <taxon>Eublepharinae</taxon>
        <taxon>Eublepharis</taxon>
    </lineage>
</organism>
<dbReference type="Proteomes" id="UP001190640">
    <property type="component" value="Chromosome 16"/>
</dbReference>
<feature type="compositionally biased region" description="Low complexity" evidence="1">
    <location>
        <begin position="193"/>
        <end position="220"/>
    </location>
</feature>
<dbReference type="AlphaFoldDB" id="A0AA97KHX6"/>
<evidence type="ECO:0000256" key="1">
    <source>
        <dbReference type="SAM" id="MobiDB-lite"/>
    </source>
</evidence>
<feature type="region of interest" description="Disordered" evidence="1">
    <location>
        <begin position="76"/>
        <end position="394"/>
    </location>
</feature>
<sequence>MPQAERISPATGASQGGLRADGQQGVLGVDWGAAGKQKGGFLRAFAGPGKGGPRLCGAWPFFARLLSEWACQMPAPGHSTGPAVSVPPPGLPTRAKRAGGGPGATVPPPRPLPGAAFQPQQAIDGGPAAGVEGRPKGGSRAVLGGGGAGQGRAGGSQERRAVPRKPSSRRARGPARREGGPAPPRRAPPRPSALPSGRCGARAPGCGASEAPVAPRSSGARGRRGCPRPGAAFGLPEPRREASRRSSGQARRAPARARARAHMQMRRPPARHAPGPAPRGLRRGRLCRGRGATGSRSRRRRPASRSGQSPAQPSPALPRSRGGGRAEGRLWPGPLAAPSRMRSAGRGRAGQGRAGPLSPSFSPPRRGRRCAGRGQAESRPERPPAGSRRGAAGCAAARELPGPSGARGFPCPARLACPGRACRCPVPGAARLRSEPGFRSPKTGAAAAALGGNEGPLGRSAARRPGQGARLRAGAPARGEAPGRDSGEAAGEACAWPPPRPRGATRRARRLRAGAAEQGGGRGAAAAAAAAPSLPARLFPGRASAGAPGPAQFAPRGASLPWGCRAAVPCPRRRGPFKASVRAAGARAGRVGGRGSFPPLLPGTPEAALCRGLAWCEWTQGLVSAPERRPCSLLACRGPQPLAGDPMAGWCPRVCGGAVPTLRAGRPPLLLLGLDPFRARVSLPGASA</sequence>
<dbReference type="KEGG" id="emc:129343902"/>
<gene>
    <name evidence="3" type="primary">LOC129343902</name>
</gene>
<feature type="compositionally biased region" description="Low complexity" evidence="1">
    <location>
        <begin position="336"/>
        <end position="346"/>
    </location>
</feature>
<feature type="compositionally biased region" description="Low complexity" evidence="1">
    <location>
        <begin position="463"/>
        <end position="480"/>
    </location>
</feature>
<feature type="compositionally biased region" description="Basic residues" evidence="1">
    <location>
        <begin position="503"/>
        <end position="512"/>
    </location>
</feature>
<protein>
    <submittedName>
        <fullName evidence="3">Collagen alpha-1(I) chain-like</fullName>
    </submittedName>
</protein>
<name>A0AA97KHX6_EUBMA</name>
<feature type="region of interest" description="Disordered" evidence="1">
    <location>
        <begin position="430"/>
        <end position="528"/>
    </location>
</feature>
<accession>A0AA97KHX6</accession>
<feature type="compositionally biased region" description="Low complexity" evidence="1">
    <location>
        <begin position="354"/>
        <end position="364"/>
    </location>
</feature>
<proteinExistence type="predicted"/>
<feature type="compositionally biased region" description="Gly residues" evidence="1">
    <location>
        <begin position="143"/>
        <end position="154"/>
    </location>
</feature>